<feature type="chain" id="PRO_5043618531" evidence="1">
    <location>
        <begin position="21"/>
        <end position="143"/>
    </location>
</feature>
<protein>
    <submittedName>
        <fullName evidence="2">Uncharacterized protein</fullName>
    </submittedName>
</protein>
<comment type="caution">
    <text evidence="2">The sequence shown here is derived from an EMBL/GenBank/DDBJ whole genome shotgun (WGS) entry which is preliminary data.</text>
</comment>
<accession>A0AAV4DRN4</accession>
<evidence type="ECO:0000313" key="3">
    <source>
        <dbReference type="Proteomes" id="UP000735302"/>
    </source>
</evidence>
<name>A0AAV4DRN4_9GAST</name>
<evidence type="ECO:0000313" key="2">
    <source>
        <dbReference type="EMBL" id="GFO46710.1"/>
    </source>
</evidence>
<feature type="signal peptide" evidence="1">
    <location>
        <begin position="1"/>
        <end position="20"/>
    </location>
</feature>
<proteinExistence type="predicted"/>
<keyword evidence="1" id="KW-0732">Signal</keyword>
<dbReference type="Proteomes" id="UP000735302">
    <property type="component" value="Unassembled WGS sequence"/>
</dbReference>
<sequence length="143" mass="16008">MAKTTALVFFLLMILSTSETFDFTLEHSISVPSNTRQLCGILQCHATLASADQSNSFRQIRSLTVYKKVTTGNTGRWEKLASITSDHTSESKMSNGARIFGEIISHHAHLTLDLVDPHDCQFGQLSCMVFMEDSQGRIWSRTH</sequence>
<dbReference type="AlphaFoldDB" id="A0AAV4DRN4"/>
<reference evidence="2 3" key="1">
    <citation type="journal article" date="2021" name="Elife">
        <title>Chloroplast acquisition without the gene transfer in kleptoplastic sea slugs, Plakobranchus ocellatus.</title>
        <authorList>
            <person name="Maeda T."/>
            <person name="Takahashi S."/>
            <person name="Yoshida T."/>
            <person name="Shimamura S."/>
            <person name="Takaki Y."/>
            <person name="Nagai Y."/>
            <person name="Toyoda A."/>
            <person name="Suzuki Y."/>
            <person name="Arimoto A."/>
            <person name="Ishii H."/>
            <person name="Satoh N."/>
            <person name="Nishiyama T."/>
            <person name="Hasebe M."/>
            <person name="Maruyama T."/>
            <person name="Minagawa J."/>
            <person name="Obokata J."/>
            <person name="Shigenobu S."/>
        </authorList>
    </citation>
    <scope>NUCLEOTIDE SEQUENCE [LARGE SCALE GENOMIC DNA]</scope>
</reference>
<keyword evidence="3" id="KW-1185">Reference proteome</keyword>
<gene>
    <name evidence="2" type="ORF">PoB_007321500</name>
</gene>
<evidence type="ECO:0000256" key="1">
    <source>
        <dbReference type="SAM" id="SignalP"/>
    </source>
</evidence>
<dbReference type="EMBL" id="BLXT01008205">
    <property type="protein sequence ID" value="GFO46710.1"/>
    <property type="molecule type" value="Genomic_DNA"/>
</dbReference>
<organism evidence="2 3">
    <name type="scientific">Plakobranchus ocellatus</name>
    <dbReference type="NCBI Taxonomy" id="259542"/>
    <lineage>
        <taxon>Eukaryota</taxon>
        <taxon>Metazoa</taxon>
        <taxon>Spiralia</taxon>
        <taxon>Lophotrochozoa</taxon>
        <taxon>Mollusca</taxon>
        <taxon>Gastropoda</taxon>
        <taxon>Heterobranchia</taxon>
        <taxon>Euthyneura</taxon>
        <taxon>Panpulmonata</taxon>
        <taxon>Sacoglossa</taxon>
        <taxon>Placobranchoidea</taxon>
        <taxon>Plakobranchidae</taxon>
        <taxon>Plakobranchus</taxon>
    </lineage>
</organism>